<evidence type="ECO:0000313" key="3">
    <source>
        <dbReference type="Proteomes" id="UP001193081"/>
    </source>
</evidence>
<proteinExistence type="predicted"/>
<dbReference type="GO" id="GO:0032259">
    <property type="term" value="P:methylation"/>
    <property type="evidence" value="ECO:0007669"/>
    <property type="project" value="UniProtKB-KW"/>
</dbReference>
<keyword evidence="2" id="KW-0489">Methyltransferase</keyword>
<name>A0ABS4D8G8_9CHLR</name>
<feature type="domain" description="Methyltransferase FkbM" evidence="1">
    <location>
        <begin position="95"/>
        <end position="241"/>
    </location>
</feature>
<reference evidence="2 3" key="1">
    <citation type="submission" date="2021-03" db="EMBL/GenBank/DDBJ databases">
        <authorList>
            <person name="Grouzdev D.S."/>
        </authorList>
    </citation>
    <scope>NUCLEOTIDE SEQUENCE [LARGE SCALE GENOMIC DNA]</scope>
    <source>
        <strain evidence="2 3">M50-1</strain>
    </source>
</reference>
<dbReference type="PANTHER" id="PTHR34203">
    <property type="entry name" value="METHYLTRANSFERASE, FKBM FAMILY PROTEIN"/>
    <property type="match status" value="1"/>
</dbReference>
<dbReference type="Pfam" id="PF05050">
    <property type="entry name" value="Methyltransf_21"/>
    <property type="match status" value="1"/>
</dbReference>
<organism evidence="2 3">
    <name type="scientific">Candidatus Chloroploca mongolica</name>
    <dbReference type="NCBI Taxonomy" id="2528176"/>
    <lineage>
        <taxon>Bacteria</taxon>
        <taxon>Bacillati</taxon>
        <taxon>Chloroflexota</taxon>
        <taxon>Chloroflexia</taxon>
        <taxon>Chloroflexales</taxon>
        <taxon>Chloroflexineae</taxon>
        <taxon>Oscillochloridaceae</taxon>
        <taxon>Candidatus Chloroploca</taxon>
    </lineage>
</organism>
<dbReference type="NCBIfam" id="TIGR01444">
    <property type="entry name" value="fkbM_fam"/>
    <property type="match status" value="1"/>
</dbReference>
<gene>
    <name evidence="2" type="ORF">EYB53_008445</name>
</gene>
<comment type="caution">
    <text evidence="2">The sequence shown here is derived from an EMBL/GenBank/DDBJ whole genome shotgun (WGS) entry which is preliminary data.</text>
</comment>
<keyword evidence="2" id="KW-0808">Transferase</keyword>
<evidence type="ECO:0000313" key="2">
    <source>
        <dbReference type="EMBL" id="MBP1465732.1"/>
    </source>
</evidence>
<evidence type="ECO:0000259" key="1">
    <source>
        <dbReference type="Pfam" id="PF05050"/>
    </source>
</evidence>
<dbReference type="RefSeq" id="WP_135477760.1">
    <property type="nucleotide sequence ID" value="NZ_SIJK02000011.1"/>
</dbReference>
<sequence length="294" mass="32138">MNFSSVSRVFSRISLAVLRTGLRLPVTFRHVAKKLIFKSGIGAYIDESIGWPLSYPLHGCRMLGAGGRAYATGGYEASAVQVIMDVVNPGCVCLDVGAHQGYFTLLLSRLVGQQGHVYAFEAHPQNALLLQRNIQLNSFQQRVTVKQIAVTDGGELTIALYAGRGDSSTEWNIVGHDVTGQPTLEELQVPAASLDGYIQAGQPVDFVKMDIEGAEGLALAGMRNLLRNQRPTLLVEFHNSETWAARAELLSASYDLWSLEGTQRIKIAPGDEKRAYHCLAVPKERLGIARSHQH</sequence>
<dbReference type="SUPFAM" id="SSF53335">
    <property type="entry name" value="S-adenosyl-L-methionine-dependent methyltransferases"/>
    <property type="match status" value="1"/>
</dbReference>
<dbReference type="Gene3D" id="3.40.50.150">
    <property type="entry name" value="Vaccinia Virus protein VP39"/>
    <property type="match status" value="1"/>
</dbReference>
<dbReference type="Proteomes" id="UP001193081">
    <property type="component" value="Unassembled WGS sequence"/>
</dbReference>
<dbReference type="PANTHER" id="PTHR34203:SF15">
    <property type="entry name" value="SLL1173 PROTEIN"/>
    <property type="match status" value="1"/>
</dbReference>
<accession>A0ABS4D8G8</accession>
<dbReference type="InterPro" id="IPR029063">
    <property type="entry name" value="SAM-dependent_MTases_sf"/>
</dbReference>
<dbReference type="InterPro" id="IPR006342">
    <property type="entry name" value="FkbM_mtfrase"/>
</dbReference>
<dbReference type="InterPro" id="IPR052514">
    <property type="entry name" value="SAM-dependent_MTase"/>
</dbReference>
<dbReference type="GO" id="GO:0008168">
    <property type="term" value="F:methyltransferase activity"/>
    <property type="evidence" value="ECO:0007669"/>
    <property type="project" value="UniProtKB-KW"/>
</dbReference>
<keyword evidence="3" id="KW-1185">Reference proteome</keyword>
<dbReference type="EMBL" id="SIJK02000011">
    <property type="protein sequence ID" value="MBP1465732.1"/>
    <property type="molecule type" value="Genomic_DNA"/>
</dbReference>
<protein>
    <submittedName>
        <fullName evidence="2">FkbM family methyltransferase</fullName>
    </submittedName>
</protein>